<dbReference type="EMBL" id="VNIB01000001">
    <property type="protein sequence ID" value="TYO99980.1"/>
    <property type="molecule type" value="Genomic_DNA"/>
</dbReference>
<comment type="caution">
    <text evidence="1">The sequence shown here is derived from an EMBL/GenBank/DDBJ whole genome shotgun (WGS) entry which is preliminary data.</text>
</comment>
<evidence type="ECO:0000313" key="2">
    <source>
        <dbReference type="Proteomes" id="UP000324159"/>
    </source>
</evidence>
<keyword evidence="2" id="KW-1185">Reference proteome</keyword>
<dbReference type="AlphaFoldDB" id="A0A5D3WMA8"/>
<dbReference type="Proteomes" id="UP000324159">
    <property type="component" value="Unassembled WGS sequence"/>
</dbReference>
<dbReference type="InterPro" id="IPR011101">
    <property type="entry name" value="DUF5131"/>
</dbReference>
<accession>A0A5D3WMA8</accession>
<proteinExistence type="predicted"/>
<organism evidence="1 2">
    <name type="scientific">Geothermobacter ehrlichii</name>
    <dbReference type="NCBI Taxonomy" id="213224"/>
    <lineage>
        <taxon>Bacteria</taxon>
        <taxon>Pseudomonadati</taxon>
        <taxon>Thermodesulfobacteriota</taxon>
        <taxon>Desulfuromonadia</taxon>
        <taxon>Desulfuromonadales</taxon>
        <taxon>Geothermobacteraceae</taxon>
        <taxon>Geothermobacter</taxon>
    </lineage>
</organism>
<dbReference type="Pfam" id="PF07505">
    <property type="entry name" value="DUF5131"/>
    <property type="match status" value="1"/>
</dbReference>
<dbReference type="OrthoDB" id="9787478at2"/>
<dbReference type="RefSeq" id="WP_148894174.1">
    <property type="nucleotide sequence ID" value="NZ_VNIB01000001.1"/>
</dbReference>
<name>A0A5D3WMA8_9BACT</name>
<reference evidence="1 2" key="1">
    <citation type="submission" date="2019-07" db="EMBL/GenBank/DDBJ databases">
        <title>Genomic Encyclopedia of Type Strains, Phase IV (KMG-IV): sequencing the most valuable type-strain genomes for metagenomic binning, comparative biology and taxonomic classification.</title>
        <authorList>
            <person name="Goeker M."/>
        </authorList>
    </citation>
    <scope>NUCLEOTIDE SEQUENCE [LARGE SCALE GENOMIC DNA]</scope>
    <source>
        <strain evidence="1 2">SS015</strain>
    </source>
</reference>
<protein>
    <submittedName>
        <fullName evidence="1">Protein gp37</fullName>
    </submittedName>
</protein>
<sequence length="249" mass="28596">MSTKSKIEWTEQTWNPAVGCTKVSPGCANCYAEVMARRLEAIGVKGYENGFELTLLPERLDEPLRRKKPTVYFVNSMSDLFHEEIPFDYIRKVFATIEKTPQHTYQILTKRAERMIGFFSTYKPPKNAWLGVTVEDRKHGLPRIDCLRKVPAFIRFLSAEPLLEDLGEIDLTDIHWVIVGGESGYRARPMKPAWASNIQRQCARQGASFFFKQWGGWGPDGVKRRKKENGRVLEGRTWDEVPDLGILSE</sequence>
<evidence type="ECO:0000313" key="1">
    <source>
        <dbReference type="EMBL" id="TYO99980.1"/>
    </source>
</evidence>
<gene>
    <name evidence="1" type="ORF">EDC39_101141</name>
</gene>